<keyword evidence="2" id="KW-1185">Reference proteome</keyword>
<sequence>MDHPHIIRFVSQLAPSLREFSAPTVTLSLLQTLSRLIHIKLYIPSTEFVLKFLDMLSRATYLSFLPQLQAVELCNCEPCHVNQSLVHTLTSRAHGEAKLRSFRQTWHHRFQGIQVKWEEGDGLALQPLTVKTGMEIYVGAFEVRQPHSMPLT</sequence>
<comment type="caution">
    <text evidence="1">The sequence shown here is derived from an EMBL/GenBank/DDBJ whole genome shotgun (WGS) entry which is preliminary data.</text>
</comment>
<evidence type="ECO:0000313" key="1">
    <source>
        <dbReference type="EMBL" id="KAK7013118.1"/>
    </source>
</evidence>
<accession>A0AAW0AK65</accession>
<gene>
    <name evidence="1" type="ORF">R3P38DRAFT_1517100</name>
</gene>
<dbReference type="EMBL" id="JAWWNJ010000061">
    <property type="protein sequence ID" value="KAK7013118.1"/>
    <property type="molecule type" value="Genomic_DNA"/>
</dbReference>
<protein>
    <submittedName>
        <fullName evidence="1">Uncharacterized protein</fullName>
    </submittedName>
</protein>
<name>A0AAW0AK65_9AGAR</name>
<organism evidence="1 2">
    <name type="scientific">Favolaschia claudopus</name>
    <dbReference type="NCBI Taxonomy" id="2862362"/>
    <lineage>
        <taxon>Eukaryota</taxon>
        <taxon>Fungi</taxon>
        <taxon>Dikarya</taxon>
        <taxon>Basidiomycota</taxon>
        <taxon>Agaricomycotina</taxon>
        <taxon>Agaricomycetes</taxon>
        <taxon>Agaricomycetidae</taxon>
        <taxon>Agaricales</taxon>
        <taxon>Marasmiineae</taxon>
        <taxon>Mycenaceae</taxon>
        <taxon>Favolaschia</taxon>
    </lineage>
</organism>
<evidence type="ECO:0000313" key="2">
    <source>
        <dbReference type="Proteomes" id="UP001362999"/>
    </source>
</evidence>
<dbReference type="AlphaFoldDB" id="A0AAW0AK65"/>
<dbReference type="Proteomes" id="UP001362999">
    <property type="component" value="Unassembled WGS sequence"/>
</dbReference>
<proteinExistence type="predicted"/>
<reference evidence="1 2" key="1">
    <citation type="journal article" date="2024" name="J Genomics">
        <title>Draft genome sequencing and assembly of Favolaschia claudopus CIRM-BRFM 2984 isolated from oak limbs.</title>
        <authorList>
            <person name="Navarro D."/>
            <person name="Drula E."/>
            <person name="Chaduli D."/>
            <person name="Cazenave R."/>
            <person name="Ahrendt S."/>
            <person name="Wang J."/>
            <person name="Lipzen A."/>
            <person name="Daum C."/>
            <person name="Barry K."/>
            <person name="Grigoriev I.V."/>
            <person name="Favel A."/>
            <person name="Rosso M.N."/>
            <person name="Martin F."/>
        </authorList>
    </citation>
    <scope>NUCLEOTIDE SEQUENCE [LARGE SCALE GENOMIC DNA]</scope>
    <source>
        <strain evidence="1 2">CIRM-BRFM 2984</strain>
    </source>
</reference>